<accession>A0A0M9ELS7</accession>
<gene>
    <name evidence="1" type="ORF">FLAG1_11968</name>
</gene>
<dbReference type="AlphaFoldDB" id="A0A0M9ELS7"/>
<organism evidence="1 2">
    <name type="scientific">Fusarium langsethiae</name>
    <dbReference type="NCBI Taxonomy" id="179993"/>
    <lineage>
        <taxon>Eukaryota</taxon>
        <taxon>Fungi</taxon>
        <taxon>Dikarya</taxon>
        <taxon>Ascomycota</taxon>
        <taxon>Pezizomycotina</taxon>
        <taxon>Sordariomycetes</taxon>
        <taxon>Hypocreomycetidae</taxon>
        <taxon>Hypocreales</taxon>
        <taxon>Nectriaceae</taxon>
        <taxon>Fusarium</taxon>
    </lineage>
</organism>
<comment type="caution">
    <text evidence="1">The sequence shown here is derived from an EMBL/GenBank/DDBJ whole genome shotgun (WGS) entry which is preliminary data.</text>
</comment>
<sequence length="194" mass="21720">MLLLGSEDEFHEELQRCAMQVKFRLDDMIPAPDMHGAFRLPMSFLPESAIKLFKYFYDQKRDYMFQWAKEKGLLLDKLTKFGPQIILLKRGEISAASNELSFSIVVPNPYKTQAGRVAVSITSAISNNIPAYSRRDLEVGDVLILEGLEKLLVPYADATGTVQELFLVSAVHVANFVGQGKGGWNETVGMKEDS</sequence>
<proteinExistence type="predicted"/>
<protein>
    <submittedName>
        <fullName evidence="1">Uncharacterized protein</fullName>
    </submittedName>
</protein>
<reference evidence="1 2" key="1">
    <citation type="submission" date="2015-04" db="EMBL/GenBank/DDBJ databases">
        <title>The draft genome sequence of Fusarium langsethiae, a T-2/HT-2 mycotoxin producer.</title>
        <authorList>
            <person name="Lysoe E."/>
            <person name="Divon H.H."/>
            <person name="Terzi V."/>
            <person name="Orru L."/>
            <person name="Lamontanara A."/>
            <person name="Kolseth A.-K."/>
            <person name="Frandsen R.J."/>
            <person name="Nielsen K."/>
            <person name="Thrane U."/>
        </authorList>
    </citation>
    <scope>NUCLEOTIDE SEQUENCE [LARGE SCALE GENOMIC DNA]</scope>
    <source>
        <strain evidence="1 2">Fl201059</strain>
    </source>
</reference>
<name>A0A0M9ELS7_FUSLA</name>
<evidence type="ECO:0000313" key="2">
    <source>
        <dbReference type="Proteomes" id="UP000037904"/>
    </source>
</evidence>
<dbReference type="EMBL" id="JXCE01001231">
    <property type="protein sequence ID" value="KPA35340.1"/>
    <property type="molecule type" value="Genomic_DNA"/>
</dbReference>
<keyword evidence="2" id="KW-1185">Reference proteome</keyword>
<evidence type="ECO:0000313" key="1">
    <source>
        <dbReference type="EMBL" id="KPA35340.1"/>
    </source>
</evidence>
<dbReference type="Proteomes" id="UP000037904">
    <property type="component" value="Unassembled WGS sequence"/>
</dbReference>